<dbReference type="RefSeq" id="WP_185273814.1">
    <property type="nucleotide sequence ID" value="NZ_CP055156.1"/>
</dbReference>
<evidence type="ECO:0000313" key="1">
    <source>
        <dbReference type="EMBL" id="QNF33014.1"/>
    </source>
</evidence>
<organism evidence="1 2">
    <name type="scientific">Adhaeribacter swui</name>
    <dbReference type="NCBI Taxonomy" id="2086471"/>
    <lineage>
        <taxon>Bacteria</taxon>
        <taxon>Pseudomonadati</taxon>
        <taxon>Bacteroidota</taxon>
        <taxon>Cytophagia</taxon>
        <taxon>Cytophagales</taxon>
        <taxon>Hymenobacteraceae</taxon>
        <taxon>Adhaeribacter</taxon>
    </lineage>
</organism>
<dbReference type="Proteomes" id="UP000515237">
    <property type="component" value="Chromosome"/>
</dbReference>
<dbReference type="KEGG" id="aswu:HUW51_09810"/>
<proteinExistence type="predicted"/>
<protein>
    <recommendedName>
        <fullName evidence="3">DUF5678 domain-containing protein</fullName>
    </recommendedName>
</protein>
<name>A0A7G7G780_9BACT</name>
<reference evidence="1 2" key="1">
    <citation type="journal article" date="2018" name="Int. J. Syst. Evol. Microbiol.">
        <title>Adhaeribacter swui sp. nov., isolated from wet mud.</title>
        <authorList>
            <person name="Kim D.U."/>
            <person name="Kim K.W."/>
            <person name="Kang M.S."/>
            <person name="Kim J.Y."/>
            <person name="Jang J.H."/>
            <person name="Kim M.K."/>
        </authorList>
    </citation>
    <scope>NUCLEOTIDE SEQUENCE [LARGE SCALE GENOMIC DNA]</scope>
    <source>
        <strain evidence="1 2">KCTC 52873</strain>
    </source>
</reference>
<keyword evidence="2" id="KW-1185">Reference proteome</keyword>
<sequence>MLLEKNMFRNISYYQTNQDELKHNYANRYLLIKDEKLIGDFTTWSEACQHGLELFNNDNFFIKYCS</sequence>
<accession>A0A7G7G780</accession>
<evidence type="ECO:0008006" key="3">
    <source>
        <dbReference type="Google" id="ProtNLM"/>
    </source>
</evidence>
<evidence type="ECO:0000313" key="2">
    <source>
        <dbReference type="Proteomes" id="UP000515237"/>
    </source>
</evidence>
<dbReference type="AlphaFoldDB" id="A0A7G7G780"/>
<gene>
    <name evidence="1" type="ORF">HUW51_09810</name>
</gene>
<dbReference type="EMBL" id="CP055156">
    <property type="protein sequence ID" value="QNF33014.1"/>
    <property type="molecule type" value="Genomic_DNA"/>
</dbReference>